<gene>
    <name evidence="1" type="ORF">WKV44_03955</name>
</gene>
<dbReference type="Proteomes" id="UP001466331">
    <property type="component" value="Unassembled WGS sequence"/>
</dbReference>
<keyword evidence="2" id="KW-1185">Reference proteome</keyword>
<accession>A0ABU9UAJ3</accession>
<dbReference type="SUPFAM" id="SSF53448">
    <property type="entry name" value="Nucleotide-diphospho-sugar transferases"/>
    <property type="match status" value="1"/>
</dbReference>
<evidence type="ECO:0008006" key="3">
    <source>
        <dbReference type="Google" id="ProtNLM"/>
    </source>
</evidence>
<evidence type="ECO:0000313" key="1">
    <source>
        <dbReference type="EMBL" id="MEM5947692.1"/>
    </source>
</evidence>
<organism evidence="1 2">
    <name type="scientific">Rarispira pelagica</name>
    <dbReference type="NCBI Taxonomy" id="3141764"/>
    <lineage>
        <taxon>Bacteria</taxon>
        <taxon>Pseudomonadati</taxon>
        <taxon>Spirochaetota</taxon>
        <taxon>Spirochaetia</taxon>
        <taxon>Winmispirales</taxon>
        <taxon>Winmispiraceae</taxon>
        <taxon>Rarispira</taxon>
    </lineage>
</organism>
<reference evidence="1 2" key="1">
    <citation type="submission" date="2024-03" db="EMBL/GenBank/DDBJ databases">
        <title>Ignisphaera cupida sp. nov., a hyperthermophilic hydrolytic archaeon from a hot spring of Kamchatka, and proposal of Ignisphaeraceae fam. nov.</title>
        <authorList>
            <person name="Podosokorskaya O.A."/>
            <person name="Elcheninov A.G."/>
            <person name="Maltseva A.I."/>
            <person name="Zayulina K.S."/>
            <person name="Novikov A."/>
            <person name="Merkel A.Y."/>
        </authorList>
    </citation>
    <scope>NUCLEOTIDE SEQUENCE [LARGE SCALE GENOMIC DNA]</scope>
    <source>
        <strain evidence="1 2">38H-sp</strain>
    </source>
</reference>
<dbReference type="Gene3D" id="3.90.550.10">
    <property type="entry name" value="Spore Coat Polysaccharide Biosynthesis Protein SpsA, Chain A"/>
    <property type="match status" value="1"/>
</dbReference>
<evidence type="ECO:0000313" key="2">
    <source>
        <dbReference type="Proteomes" id="UP001466331"/>
    </source>
</evidence>
<sequence length="306" mass="35080">MVRTFLSKADYTIIGTSQDKKNVSDFSIIILTSGLLNTREHLIEICQLLKPAEIILLERNAALYNADLLVSKNSSVRVIKFADSASAGIMLNIAIQEAMSRYVLVIDSGFSDISHPKGRVEFPNDVAVVSFSRTFWGEEIPSVFAPWFEKKRLKLLPIPDAVPGDITIQLPSYSGIYNRDVFERIGGFDEAIEKPYWQRLEFCLRAYMWGYRIVYEPSIVVEVDSEPGIEDMTPYESYYRFFLKTLAVKIENNVASLPFLSFLLSALRANVSWGYALRQYKEIKLWIYKNRKNIIYSAEAVCDMWN</sequence>
<proteinExistence type="predicted"/>
<dbReference type="RefSeq" id="WP_420069143.1">
    <property type="nucleotide sequence ID" value="NZ_JBCHKQ010000002.1"/>
</dbReference>
<comment type="caution">
    <text evidence="1">The sequence shown here is derived from an EMBL/GenBank/DDBJ whole genome shotgun (WGS) entry which is preliminary data.</text>
</comment>
<protein>
    <recommendedName>
        <fullName evidence="3">Glycosyltransferase family 2 protein</fullName>
    </recommendedName>
</protein>
<dbReference type="InterPro" id="IPR029044">
    <property type="entry name" value="Nucleotide-diphossugar_trans"/>
</dbReference>
<name>A0ABU9UAJ3_9SPIR</name>
<dbReference type="EMBL" id="JBCHKQ010000002">
    <property type="protein sequence ID" value="MEM5947692.1"/>
    <property type="molecule type" value="Genomic_DNA"/>
</dbReference>